<evidence type="ECO:0000313" key="2">
    <source>
        <dbReference type="EMBL" id="AND40915.1"/>
    </source>
</evidence>
<dbReference type="KEGG" id="bon:A361_17750"/>
<dbReference type="PANTHER" id="PTHR43845:SF1">
    <property type="entry name" value="BLR5969 PROTEIN"/>
    <property type="match status" value="1"/>
</dbReference>
<dbReference type="InterPro" id="IPR045851">
    <property type="entry name" value="AMP-bd_C_sf"/>
</dbReference>
<dbReference type="STRING" id="1196031.A361_17750"/>
<evidence type="ECO:0000259" key="1">
    <source>
        <dbReference type="Pfam" id="PF00501"/>
    </source>
</evidence>
<dbReference type="SUPFAM" id="SSF56801">
    <property type="entry name" value="Acetyl-CoA synthetase-like"/>
    <property type="match status" value="1"/>
</dbReference>
<dbReference type="Pfam" id="PF00501">
    <property type="entry name" value="AMP-binding"/>
    <property type="match status" value="1"/>
</dbReference>
<dbReference type="eggNOG" id="COG1541">
    <property type="taxonomic scope" value="Bacteria"/>
</dbReference>
<name>A0A169FTG3_9BACI</name>
<proteinExistence type="predicted"/>
<keyword evidence="2" id="KW-0436">Ligase</keyword>
<dbReference type="PANTHER" id="PTHR43845">
    <property type="entry name" value="BLR5969 PROTEIN"/>
    <property type="match status" value="1"/>
</dbReference>
<feature type="domain" description="AMP-dependent synthetase/ligase" evidence="1">
    <location>
        <begin position="130"/>
        <end position="259"/>
    </location>
</feature>
<dbReference type="RefSeq" id="WP_019382498.1">
    <property type="nucleotide sequence ID" value="NZ_CP015506.1"/>
</dbReference>
<dbReference type="Gene3D" id="3.40.50.12780">
    <property type="entry name" value="N-terminal domain of ligase-like"/>
    <property type="match status" value="1"/>
</dbReference>
<dbReference type="GO" id="GO:0016874">
    <property type="term" value="F:ligase activity"/>
    <property type="evidence" value="ECO:0007669"/>
    <property type="project" value="UniProtKB-KW"/>
</dbReference>
<dbReference type="Proteomes" id="UP000077856">
    <property type="component" value="Chromosome"/>
</dbReference>
<dbReference type="Gene3D" id="3.30.300.30">
    <property type="match status" value="1"/>
</dbReference>
<dbReference type="EMBL" id="CP015506">
    <property type="protein sequence ID" value="AND40915.1"/>
    <property type="molecule type" value="Genomic_DNA"/>
</dbReference>
<protein>
    <submittedName>
        <fullName evidence="2">Phenylacetate--CoA ligase</fullName>
    </submittedName>
</protein>
<dbReference type="InterPro" id="IPR042099">
    <property type="entry name" value="ANL_N_sf"/>
</dbReference>
<reference evidence="2 3" key="1">
    <citation type="submission" date="2016-04" db="EMBL/GenBank/DDBJ databases">
        <title>Complete genome sequence of Bacillus oceanisediminis strain 2691.</title>
        <authorList>
            <person name="Jeong H."/>
            <person name="Kim H.J."/>
            <person name="Lee D.-W."/>
        </authorList>
    </citation>
    <scope>NUCLEOTIDE SEQUENCE [LARGE SCALE GENOMIC DNA]</scope>
    <source>
        <strain evidence="2 3">2691</strain>
    </source>
</reference>
<accession>A0A169FTG3</accession>
<sequence length="390" mass="43302">MEKLKEVIQHAYDNARGFKSQLDEAHISPSDILSLKDLQKIPVLKKDQLPELQSADQPFGSLSAVKPNEMARIFMSPGPIYDPQTTEKDFWRFSEALRAAGFNSNDIVQNTFSYHLSPAGFMFDSALRELGATVIPAGTGNRELQIQIMKDTRVTGYVGTPSFFSLLLDALEEKGWKMGNDVVLNKAFFTAEMLTEQMRKRCEDNGISVYEGYGTADCGCIAFEDKQGPGLRITDSAIVQICDPQTGWEVSDGEGEVVVTLFDKSYPLIRFGTGDLSRWVKGYEGKRIAGVLGRVSDGVKVKGMFVREKQLAKILNEAGYSIFQAVVTNENGQDQLAIFIESEEGLESELSAKIQDVIRVKPILKLTAAGSIKKDDKKLVDNRNYELKKV</sequence>
<dbReference type="AlphaFoldDB" id="A0A169FTG3"/>
<gene>
    <name evidence="2" type="ORF">A361_17750</name>
</gene>
<dbReference type="InterPro" id="IPR000873">
    <property type="entry name" value="AMP-dep_synth/lig_dom"/>
</dbReference>
<organism evidence="2 3">
    <name type="scientific">Cytobacillus oceanisediminis 2691</name>
    <dbReference type="NCBI Taxonomy" id="1196031"/>
    <lineage>
        <taxon>Bacteria</taxon>
        <taxon>Bacillati</taxon>
        <taxon>Bacillota</taxon>
        <taxon>Bacilli</taxon>
        <taxon>Bacillales</taxon>
        <taxon>Bacillaceae</taxon>
        <taxon>Cytobacillus</taxon>
    </lineage>
</organism>
<evidence type="ECO:0000313" key="3">
    <source>
        <dbReference type="Proteomes" id="UP000077856"/>
    </source>
</evidence>